<dbReference type="PANTHER" id="PTHR15960:SF5">
    <property type="entry name" value="LD44032P"/>
    <property type="match status" value="1"/>
</dbReference>
<organism evidence="4">
    <name type="scientific">Diabrotica virgifera virgifera</name>
    <name type="common">western corn rootworm</name>
    <dbReference type="NCBI Taxonomy" id="50390"/>
    <lineage>
        <taxon>Eukaryota</taxon>
        <taxon>Metazoa</taxon>
        <taxon>Ecdysozoa</taxon>
        <taxon>Arthropoda</taxon>
        <taxon>Hexapoda</taxon>
        <taxon>Insecta</taxon>
        <taxon>Pterygota</taxon>
        <taxon>Neoptera</taxon>
        <taxon>Endopterygota</taxon>
        <taxon>Coleoptera</taxon>
        <taxon>Polyphaga</taxon>
        <taxon>Cucujiformia</taxon>
        <taxon>Chrysomeloidea</taxon>
        <taxon>Chrysomelidae</taxon>
        <taxon>Galerucinae</taxon>
        <taxon>Diabroticina</taxon>
        <taxon>Diabroticites</taxon>
        <taxon>Diabrotica</taxon>
    </lineage>
</organism>
<dbReference type="InterPro" id="IPR023340">
    <property type="entry name" value="UMA"/>
</dbReference>
<evidence type="ECO:0000313" key="4">
    <source>
        <dbReference type="RefSeq" id="XP_028134199.1"/>
    </source>
</evidence>
<reference evidence="4" key="1">
    <citation type="submission" date="2025-08" db="UniProtKB">
        <authorList>
            <consortium name="RefSeq"/>
        </authorList>
    </citation>
    <scope>IDENTIFICATION</scope>
    <source>
        <tissue evidence="4">Whole insect</tissue>
    </source>
</reference>
<evidence type="ECO:0000259" key="3">
    <source>
        <dbReference type="PROSITE" id="PS51497"/>
    </source>
</evidence>
<dbReference type="OrthoDB" id="2018023at2759"/>
<evidence type="ECO:0000256" key="1">
    <source>
        <dbReference type="SAM" id="MobiDB-lite"/>
    </source>
</evidence>
<dbReference type="PROSITE" id="PS50030">
    <property type="entry name" value="UBA"/>
    <property type="match status" value="1"/>
</dbReference>
<dbReference type="KEGG" id="dvv:114329339"/>
<sequence length="457" mass="52283">MSKQSHDCYTDDIKVKISERYKPPPRINLAISYAQRLSLNKQIQDNMPNYEFSLEKTVLSKMKEWKEYRSGVVQERKDKIEKAREERNEKRKKEQEEKEQADEVELKTVNETGTKARTSTTSTYITGTNITNINQNFGSYSVNNDILVPTQINNQYSNILTPIPLQSYGTQQYTNPNDKSPFNLSDFENDTSSPFDNMELKSINDMEELAQVLNRDKNSSYKISSNSQTYSNFPSVRPAAQVQPTFSNYMNNQYSYNIPSTASYVQPVVTDYSRTNGYYYDNNPFQNQYVYKPSPPEYFTTASSQPSATALESKKSNCKSVPDIMKALETEIENTHITASVPKESYIRNDLITQTTRPKSTDAVYPRPKIKKDELDDPLHLLPKNQQDFCRSISSMGFPLSRVVRTCQILGDDQKKVVDHLLALTDLLDLGFAEKDISDALVQCDNDKDKALDKLIS</sequence>
<feature type="domain" description="UBA" evidence="2">
    <location>
        <begin position="411"/>
        <end position="457"/>
    </location>
</feature>
<feature type="compositionally biased region" description="Basic and acidic residues" evidence="1">
    <location>
        <begin position="84"/>
        <end position="98"/>
    </location>
</feature>
<dbReference type="PANTHER" id="PTHR15960">
    <property type="entry name" value="LD44032P"/>
    <property type="match status" value="1"/>
</dbReference>
<feature type="region of interest" description="Disordered" evidence="1">
    <location>
        <begin position="84"/>
        <end position="103"/>
    </location>
</feature>
<dbReference type="FunCoup" id="A0A6P7FDX1">
    <property type="interactions" value="382"/>
</dbReference>
<feature type="domain" description="UMA" evidence="3">
    <location>
        <begin position="10"/>
        <end position="59"/>
    </location>
</feature>
<name>A0A6P7FDX1_DIAVI</name>
<dbReference type="AlphaFoldDB" id="A0A6P7FDX1"/>
<dbReference type="Gene3D" id="1.20.120.1920">
    <property type="entry name" value="UBAP1 SOUBA domain"/>
    <property type="match status" value="1"/>
</dbReference>
<dbReference type="GO" id="GO:0000813">
    <property type="term" value="C:ESCRT I complex"/>
    <property type="evidence" value="ECO:0007669"/>
    <property type="project" value="InterPro"/>
</dbReference>
<evidence type="ECO:0000259" key="2">
    <source>
        <dbReference type="PROSITE" id="PS50030"/>
    </source>
</evidence>
<proteinExistence type="predicted"/>
<dbReference type="InterPro" id="IPR042575">
    <property type="entry name" value="UBAP1_C"/>
</dbReference>
<gene>
    <name evidence="4" type="primary">LOC114329339</name>
</gene>
<dbReference type="GO" id="GO:0043130">
    <property type="term" value="F:ubiquitin binding"/>
    <property type="evidence" value="ECO:0007669"/>
    <property type="project" value="InterPro"/>
</dbReference>
<dbReference type="RefSeq" id="XP_028134199.1">
    <property type="nucleotide sequence ID" value="XM_028278398.1"/>
</dbReference>
<protein>
    <submittedName>
        <fullName evidence="4">Ubiquitin-associated protein 1</fullName>
    </submittedName>
</protein>
<dbReference type="InterPro" id="IPR015940">
    <property type="entry name" value="UBA"/>
</dbReference>
<dbReference type="GO" id="GO:0043162">
    <property type="term" value="P:ubiquitin-dependent protein catabolic process via the multivesicular body sorting pathway"/>
    <property type="evidence" value="ECO:0007669"/>
    <property type="project" value="InterPro"/>
</dbReference>
<accession>A0A6P7FDX1</accession>
<dbReference type="CDD" id="cd14316">
    <property type="entry name" value="UBA2_UBAP1_like"/>
    <property type="match status" value="1"/>
</dbReference>
<dbReference type="InParanoid" id="A0A6P7FDX1"/>
<dbReference type="PROSITE" id="PS51497">
    <property type="entry name" value="UMA"/>
    <property type="match status" value="1"/>
</dbReference>
<dbReference type="InterPro" id="IPR038870">
    <property type="entry name" value="UBAP1"/>
</dbReference>